<dbReference type="KEGG" id="cama:F384_26935"/>
<reference evidence="1 2" key="1">
    <citation type="submission" date="2015-03" db="EMBL/GenBank/DDBJ databases">
        <title>Complete genome sequence of Citrobacter amalonaticus Y19.</title>
        <authorList>
            <person name="Park S."/>
        </authorList>
    </citation>
    <scope>NUCLEOTIDE SEQUENCE [LARGE SCALE GENOMIC DNA]</scope>
    <source>
        <strain evidence="1 2">Y19</strain>
        <plasmid evidence="2">Plasmid</plasmid>
    </source>
</reference>
<keyword evidence="1" id="KW-0614">Plasmid</keyword>
<dbReference type="OrthoDB" id="6629436at2"/>
<dbReference type="Proteomes" id="UP000034085">
    <property type="component" value="Plasmid"/>
</dbReference>
<organism evidence="1 2">
    <name type="scientific">Citrobacter amalonaticus Y19</name>
    <dbReference type="NCBI Taxonomy" id="1261127"/>
    <lineage>
        <taxon>Bacteria</taxon>
        <taxon>Pseudomonadati</taxon>
        <taxon>Pseudomonadota</taxon>
        <taxon>Gammaproteobacteria</taxon>
        <taxon>Enterobacterales</taxon>
        <taxon>Enterobacteriaceae</taxon>
        <taxon>Citrobacter</taxon>
    </lineage>
</organism>
<gene>
    <name evidence="1" type="ORF">F384_26935</name>
</gene>
<protein>
    <submittedName>
        <fullName evidence="1">Uncharacterized protein</fullName>
    </submittedName>
</protein>
<evidence type="ECO:0000313" key="1">
    <source>
        <dbReference type="EMBL" id="AKE62190.1"/>
    </source>
</evidence>
<accession>A0A0F6RIN9</accession>
<dbReference type="HOGENOM" id="CLU_952174_0_0_6"/>
<dbReference type="EMBL" id="CP011133">
    <property type="protein sequence ID" value="AKE62190.1"/>
    <property type="molecule type" value="Genomic_DNA"/>
</dbReference>
<geneLocation type="plasmid" evidence="1">
    <name>unnamed</name>
</geneLocation>
<dbReference type="AlphaFoldDB" id="A0A0F6RIN9"/>
<sequence>MITTTELEELSSQVENANSARALAVKGLVKETRERQSSLWALFIGLFIKTPAQKKLNECELHLNQLLAKCRDISLQYVVMSSLQEIMNSPDGELYQHQVTCWKEAQIKYKESGRLLKLAENAREKLKTARNDCNSASSLELLDMFTTNKVVSVFSAMDTSSASSSLKKAMSALKQLADEMPDLKSSIDVCLPDDTLDLIVDLTLNPAIDILSWFNVSKLDNAEEQCSKALKKLQKLLGQLGEVHDLRTKEYQSQLETLKTTEKPYIRKVMRRIPENMKFKEPEYLQTIGLRT</sequence>
<name>A0A0F6RIN9_CITAM</name>
<proteinExistence type="predicted"/>
<evidence type="ECO:0000313" key="2">
    <source>
        <dbReference type="Proteomes" id="UP000034085"/>
    </source>
</evidence>
<dbReference type="PATRIC" id="fig|1261127.3.peg.5590"/>
<dbReference type="RefSeq" id="WP_008786815.1">
    <property type="nucleotide sequence ID" value="NZ_CP011133.1"/>
</dbReference>